<dbReference type="PANTHER" id="PTHR35441:SF1">
    <property type="entry name" value="CIRCADIAN-ASSOCIATED TRANSCRIPTIONAL REPRESSOR"/>
    <property type="match status" value="1"/>
</dbReference>
<dbReference type="Pfam" id="PF15673">
    <property type="entry name" value="Ciart"/>
    <property type="match status" value="1"/>
</dbReference>
<dbReference type="GO" id="GO:0000978">
    <property type="term" value="F:RNA polymerase II cis-regulatory region sequence-specific DNA binding"/>
    <property type="evidence" value="ECO:0007669"/>
    <property type="project" value="TreeGrafter"/>
</dbReference>
<protein>
    <recommendedName>
        <fullName evidence="4">Circadian associated repressor of transcription a</fullName>
    </recommendedName>
</protein>
<dbReference type="AlphaFoldDB" id="A0AA88M5V1"/>
<accession>A0AA88M5V1</accession>
<evidence type="ECO:0008006" key="4">
    <source>
        <dbReference type="Google" id="ProtNLM"/>
    </source>
</evidence>
<dbReference type="EMBL" id="JAUPFM010000014">
    <property type="protein sequence ID" value="KAK2830522.1"/>
    <property type="molecule type" value="Genomic_DNA"/>
</dbReference>
<feature type="region of interest" description="Disordered" evidence="1">
    <location>
        <begin position="21"/>
        <end position="106"/>
    </location>
</feature>
<gene>
    <name evidence="2" type="ORF">Q5P01_018453</name>
</gene>
<feature type="compositionally biased region" description="Polar residues" evidence="1">
    <location>
        <begin position="57"/>
        <end position="81"/>
    </location>
</feature>
<keyword evidence="3" id="KW-1185">Reference proteome</keyword>
<feature type="compositionally biased region" description="Polar residues" evidence="1">
    <location>
        <begin position="90"/>
        <end position="106"/>
    </location>
</feature>
<dbReference type="PANTHER" id="PTHR35441">
    <property type="entry name" value="CIRCADIAN-ASSOCIATED TRANSCRIPTIONAL REPRESSOR"/>
    <property type="match status" value="1"/>
</dbReference>
<dbReference type="GO" id="GO:0045892">
    <property type="term" value="P:negative regulation of DNA-templated transcription"/>
    <property type="evidence" value="ECO:0007669"/>
    <property type="project" value="TreeGrafter"/>
</dbReference>
<sequence length="205" mass="22511">MNSLDSSSSWPSCVSLPSTTSFLVSESEQTEDEGDFLSEGEGDSERTKSLSADERNTYSGNYLNFPGQSVAQHPRSKSVQSKDCPCETKYPNSASSPGAATLGSSSATPGDLAFAQKCADLHRFIHPLLELLHGLKTGRFDKGLTTFQQSVAIDRLQRILGILQKPEMGEKYLQNLLQIEIMLKMWFPRVAFQSTLNTPNKTTTP</sequence>
<proteinExistence type="predicted"/>
<feature type="compositionally biased region" description="Basic and acidic residues" evidence="1">
    <location>
        <begin position="43"/>
        <end position="56"/>
    </location>
</feature>
<evidence type="ECO:0000313" key="2">
    <source>
        <dbReference type="EMBL" id="KAK2830522.1"/>
    </source>
</evidence>
<dbReference type="InterPro" id="IPR031373">
    <property type="entry name" value="Ciart"/>
</dbReference>
<comment type="caution">
    <text evidence="2">The sequence shown here is derived from an EMBL/GenBank/DDBJ whole genome shotgun (WGS) entry which is preliminary data.</text>
</comment>
<dbReference type="GO" id="GO:0005634">
    <property type="term" value="C:nucleus"/>
    <property type="evidence" value="ECO:0007669"/>
    <property type="project" value="TreeGrafter"/>
</dbReference>
<reference evidence="2" key="1">
    <citation type="submission" date="2023-07" db="EMBL/GenBank/DDBJ databases">
        <title>Chromosome-level Genome Assembly of Striped Snakehead (Channa striata).</title>
        <authorList>
            <person name="Liu H."/>
        </authorList>
    </citation>
    <scope>NUCLEOTIDE SEQUENCE</scope>
    <source>
        <strain evidence="2">Gz</strain>
        <tissue evidence="2">Muscle</tissue>
    </source>
</reference>
<dbReference type="GO" id="GO:0032922">
    <property type="term" value="P:circadian regulation of gene expression"/>
    <property type="evidence" value="ECO:0007669"/>
    <property type="project" value="InterPro"/>
</dbReference>
<evidence type="ECO:0000313" key="3">
    <source>
        <dbReference type="Proteomes" id="UP001187415"/>
    </source>
</evidence>
<organism evidence="2 3">
    <name type="scientific">Channa striata</name>
    <name type="common">Snakehead murrel</name>
    <name type="synonym">Ophicephalus striatus</name>
    <dbReference type="NCBI Taxonomy" id="64152"/>
    <lineage>
        <taxon>Eukaryota</taxon>
        <taxon>Metazoa</taxon>
        <taxon>Chordata</taxon>
        <taxon>Craniata</taxon>
        <taxon>Vertebrata</taxon>
        <taxon>Euteleostomi</taxon>
        <taxon>Actinopterygii</taxon>
        <taxon>Neopterygii</taxon>
        <taxon>Teleostei</taxon>
        <taxon>Neoteleostei</taxon>
        <taxon>Acanthomorphata</taxon>
        <taxon>Anabantaria</taxon>
        <taxon>Anabantiformes</taxon>
        <taxon>Channoidei</taxon>
        <taxon>Channidae</taxon>
        <taxon>Channa</taxon>
    </lineage>
</organism>
<feature type="compositionally biased region" description="Acidic residues" evidence="1">
    <location>
        <begin position="28"/>
        <end position="42"/>
    </location>
</feature>
<dbReference type="Proteomes" id="UP001187415">
    <property type="component" value="Unassembled WGS sequence"/>
</dbReference>
<name>A0AA88M5V1_CHASR</name>
<evidence type="ECO:0000256" key="1">
    <source>
        <dbReference type="SAM" id="MobiDB-lite"/>
    </source>
</evidence>